<name>A0A2H0CT58_9BACT</name>
<evidence type="ECO:0000256" key="6">
    <source>
        <dbReference type="RuleBase" id="RU003631"/>
    </source>
</evidence>
<keyword evidence="3 5" id="KW-0687">Ribonucleoprotein</keyword>
<evidence type="ECO:0000256" key="2">
    <source>
        <dbReference type="ARBA" id="ARBA00022980"/>
    </source>
</evidence>
<evidence type="ECO:0000313" key="8">
    <source>
        <dbReference type="Proteomes" id="UP000230638"/>
    </source>
</evidence>
<evidence type="ECO:0000256" key="5">
    <source>
        <dbReference type="HAMAP-Rule" id="MF_00291"/>
    </source>
</evidence>
<dbReference type="CDD" id="cd01425">
    <property type="entry name" value="RPS2"/>
    <property type="match status" value="1"/>
</dbReference>
<dbReference type="InterPro" id="IPR023591">
    <property type="entry name" value="Ribosomal_uS2_flav_dom_sf"/>
</dbReference>
<comment type="similarity">
    <text evidence="1 5 6">Belongs to the universal ribosomal protein uS2 family.</text>
</comment>
<dbReference type="Gene3D" id="3.40.50.10490">
    <property type="entry name" value="Glucose-6-phosphate isomerase like protein, domain 1"/>
    <property type="match status" value="1"/>
</dbReference>
<dbReference type="AlphaFoldDB" id="A0A2H0CT58"/>
<dbReference type="PANTHER" id="PTHR12534:SF0">
    <property type="entry name" value="SMALL RIBOSOMAL SUBUNIT PROTEIN US2M"/>
    <property type="match status" value="1"/>
</dbReference>
<dbReference type="GO" id="GO:0006412">
    <property type="term" value="P:translation"/>
    <property type="evidence" value="ECO:0007669"/>
    <property type="project" value="UniProtKB-UniRule"/>
</dbReference>
<dbReference type="EMBL" id="PCTL01000031">
    <property type="protein sequence ID" value="PIP73077.1"/>
    <property type="molecule type" value="Genomic_DNA"/>
</dbReference>
<dbReference type="Pfam" id="PF00318">
    <property type="entry name" value="Ribosomal_S2"/>
    <property type="match status" value="1"/>
</dbReference>
<evidence type="ECO:0000256" key="4">
    <source>
        <dbReference type="ARBA" id="ARBA00035256"/>
    </source>
</evidence>
<accession>A0A2H0CT58</accession>
<dbReference type="Gene3D" id="1.10.287.610">
    <property type="entry name" value="Helix hairpin bin"/>
    <property type="match status" value="1"/>
</dbReference>
<comment type="caution">
    <text evidence="7">The sequence shown here is derived from an EMBL/GenBank/DDBJ whole genome shotgun (WGS) entry which is preliminary data.</text>
</comment>
<evidence type="ECO:0000313" key="7">
    <source>
        <dbReference type="EMBL" id="PIP73077.1"/>
    </source>
</evidence>
<sequence>MAEMNKTAFQMPIDDMFEAGAHYGYSRSRRHPSFRSVIFASKSGVDIIDLEQTGAYLERAKAFVSDVGKSGKKMLFVGTKPSIKVFMESAADTAGQPFVINRWIGGLLTNMPEIKKRFARLKDLSVKREKGELSMYTKKERLLFDREIEKLEVNFGGVAALENLPGALFVIDPREEKIAVTEALQTGVPVIALANSDCDISNIAYPIPANDSTQRSVSYFVDAIRDAYMAGRKEMIAPIPDAEKADK</sequence>
<protein>
    <recommendedName>
        <fullName evidence="4 5">Small ribosomal subunit protein uS2</fullName>
    </recommendedName>
</protein>
<dbReference type="PROSITE" id="PS00963">
    <property type="entry name" value="RIBOSOMAL_S2_2"/>
    <property type="match status" value="1"/>
</dbReference>
<dbReference type="Proteomes" id="UP000230638">
    <property type="component" value="Unassembled WGS sequence"/>
</dbReference>
<dbReference type="PANTHER" id="PTHR12534">
    <property type="entry name" value="30S RIBOSOMAL PROTEIN S2 PROKARYOTIC AND ORGANELLAR"/>
    <property type="match status" value="1"/>
</dbReference>
<dbReference type="InterPro" id="IPR018130">
    <property type="entry name" value="Ribosomal_uS2_CS"/>
</dbReference>
<proteinExistence type="inferred from homology"/>
<gene>
    <name evidence="5 7" type="primary">rpsB</name>
    <name evidence="7" type="ORF">COW88_03155</name>
</gene>
<dbReference type="GO" id="GO:0015935">
    <property type="term" value="C:small ribosomal subunit"/>
    <property type="evidence" value="ECO:0007669"/>
    <property type="project" value="InterPro"/>
</dbReference>
<keyword evidence="2 5" id="KW-0689">Ribosomal protein</keyword>
<dbReference type="SUPFAM" id="SSF52313">
    <property type="entry name" value="Ribosomal protein S2"/>
    <property type="match status" value="1"/>
</dbReference>
<dbReference type="HAMAP" id="MF_00291_B">
    <property type="entry name" value="Ribosomal_uS2_B"/>
    <property type="match status" value="1"/>
</dbReference>
<dbReference type="PRINTS" id="PR00395">
    <property type="entry name" value="RIBOSOMALS2"/>
</dbReference>
<organism evidence="7 8">
    <name type="scientific">Candidatus Lloydbacteria bacterium CG22_combo_CG10-13_8_21_14_all_47_15</name>
    <dbReference type="NCBI Taxonomy" id="1974635"/>
    <lineage>
        <taxon>Bacteria</taxon>
        <taxon>Candidatus Lloydiibacteriota</taxon>
    </lineage>
</organism>
<dbReference type="InterPro" id="IPR005706">
    <property type="entry name" value="Ribosomal_uS2_bac/mit/plastid"/>
</dbReference>
<reference evidence="7 8" key="1">
    <citation type="submission" date="2017-09" db="EMBL/GenBank/DDBJ databases">
        <title>Depth-based differentiation of microbial function through sediment-hosted aquifers and enrichment of novel symbionts in the deep terrestrial subsurface.</title>
        <authorList>
            <person name="Probst A.J."/>
            <person name="Ladd B."/>
            <person name="Jarett J.K."/>
            <person name="Geller-Mcgrath D.E."/>
            <person name="Sieber C.M."/>
            <person name="Emerson J.B."/>
            <person name="Anantharaman K."/>
            <person name="Thomas B.C."/>
            <person name="Malmstrom R."/>
            <person name="Stieglmeier M."/>
            <person name="Klingl A."/>
            <person name="Woyke T."/>
            <person name="Ryan C.M."/>
            <person name="Banfield J.F."/>
        </authorList>
    </citation>
    <scope>NUCLEOTIDE SEQUENCE [LARGE SCALE GENOMIC DNA]</scope>
    <source>
        <strain evidence="7">CG22_combo_CG10-13_8_21_14_all_47_15</strain>
    </source>
</reference>
<dbReference type="GO" id="GO:0003735">
    <property type="term" value="F:structural constituent of ribosome"/>
    <property type="evidence" value="ECO:0007669"/>
    <property type="project" value="InterPro"/>
</dbReference>
<evidence type="ECO:0000256" key="3">
    <source>
        <dbReference type="ARBA" id="ARBA00023274"/>
    </source>
</evidence>
<evidence type="ECO:0000256" key="1">
    <source>
        <dbReference type="ARBA" id="ARBA00006242"/>
    </source>
</evidence>
<dbReference type="InterPro" id="IPR001865">
    <property type="entry name" value="Ribosomal_uS2"/>
</dbReference>
<dbReference type="NCBIfam" id="TIGR01011">
    <property type="entry name" value="rpsB_bact"/>
    <property type="match status" value="1"/>
</dbReference>